<evidence type="ECO:0000256" key="2">
    <source>
        <dbReference type="ARBA" id="ARBA00001946"/>
    </source>
</evidence>
<evidence type="ECO:0000313" key="11">
    <source>
        <dbReference type="EMBL" id="OBX11853.1"/>
    </source>
</evidence>
<keyword evidence="6" id="KW-0804">Transcription</keyword>
<comment type="caution">
    <text evidence="10">The sequence shown here is derived from an EMBL/GenBank/DDBJ whole genome shotgun (WGS) entry which is preliminary data.</text>
</comment>
<keyword evidence="13" id="KW-1185">Reference proteome</keyword>
<dbReference type="EMBL" id="JTJL01000005">
    <property type="protein sequence ID" value="OBW96001.1"/>
    <property type="molecule type" value="Genomic_DNA"/>
</dbReference>
<dbReference type="PANTHER" id="PTHR20854:SF4">
    <property type="entry name" value="INOSITOL-1-MONOPHOSPHATASE-RELATED"/>
    <property type="match status" value="1"/>
</dbReference>
<evidence type="ECO:0000256" key="3">
    <source>
        <dbReference type="ARBA" id="ARBA00009759"/>
    </source>
</evidence>
<dbReference type="Pfam" id="PF00459">
    <property type="entry name" value="Inositol_P"/>
    <property type="match status" value="1"/>
</dbReference>
<keyword evidence="6" id="KW-0805">Transcription regulation</keyword>
<evidence type="ECO:0000256" key="9">
    <source>
        <dbReference type="RuleBase" id="RU364068"/>
    </source>
</evidence>
<comment type="catalytic activity">
    <reaction evidence="1 9">
        <text>a myo-inositol phosphate + H2O = myo-inositol + phosphate</text>
        <dbReference type="Rhea" id="RHEA:24056"/>
        <dbReference type="ChEBI" id="CHEBI:15377"/>
        <dbReference type="ChEBI" id="CHEBI:17268"/>
        <dbReference type="ChEBI" id="CHEBI:43474"/>
        <dbReference type="ChEBI" id="CHEBI:84139"/>
        <dbReference type="EC" id="3.1.3.25"/>
    </reaction>
</comment>
<keyword evidence="4 8" id="KW-0479">Metal-binding</keyword>
<dbReference type="GO" id="GO:0007165">
    <property type="term" value="P:signal transduction"/>
    <property type="evidence" value="ECO:0007669"/>
    <property type="project" value="TreeGrafter"/>
</dbReference>
<dbReference type="FunFam" id="3.30.540.10:FF:000003">
    <property type="entry name" value="Inositol-1-monophosphatase"/>
    <property type="match status" value="1"/>
</dbReference>
<evidence type="ECO:0000313" key="12">
    <source>
        <dbReference type="Proteomes" id="UP000092527"/>
    </source>
</evidence>
<feature type="binding site" evidence="8">
    <location>
        <position position="73"/>
    </location>
    <ligand>
        <name>Mg(2+)</name>
        <dbReference type="ChEBI" id="CHEBI:18420"/>
        <label>1</label>
        <note>catalytic</note>
    </ligand>
</feature>
<feature type="binding site" evidence="8">
    <location>
        <position position="216"/>
    </location>
    <ligand>
        <name>Mg(2+)</name>
        <dbReference type="ChEBI" id="CHEBI:18420"/>
        <label>1</label>
        <note>catalytic</note>
    </ligand>
</feature>
<dbReference type="STRING" id="505341.QV08_02285"/>
<dbReference type="PROSITE" id="PS00629">
    <property type="entry name" value="IMP_1"/>
    <property type="match status" value="1"/>
</dbReference>
<dbReference type="InterPro" id="IPR000760">
    <property type="entry name" value="Inositol_monophosphatase-like"/>
</dbReference>
<keyword evidence="5 9" id="KW-0378">Hydrolase</keyword>
<reference evidence="12 13" key="1">
    <citation type="submission" date="2014-11" db="EMBL/GenBank/DDBJ databases">
        <title>Pan-genome of Gallibacterium spp.</title>
        <authorList>
            <person name="Kudirkiene E."/>
            <person name="Bojesen A.M."/>
        </authorList>
    </citation>
    <scope>NUCLEOTIDE SEQUENCE [LARGE SCALE GENOMIC DNA]</scope>
    <source>
        <strain evidence="11 12">18469/18</strain>
        <strain evidence="10 13">F150</strain>
    </source>
</reference>
<dbReference type="PATRIC" id="fig|505341.3.peg.381"/>
<feature type="binding site" evidence="8">
    <location>
        <position position="92"/>
    </location>
    <ligand>
        <name>Mg(2+)</name>
        <dbReference type="ChEBI" id="CHEBI:18420"/>
        <label>1</label>
        <note>catalytic</note>
    </ligand>
</feature>
<accession>A0A1A7Q793</accession>
<dbReference type="AlphaFoldDB" id="A0A1A7Q793"/>
<keyword evidence="6" id="KW-0889">Transcription antitermination</keyword>
<dbReference type="SUPFAM" id="SSF56655">
    <property type="entry name" value="Carbohydrate phosphatase"/>
    <property type="match status" value="1"/>
</dbReference>
<dbReference type="PROSITE" id="PS00630">
    <property type="entry name" value="IMP_2"/>
    <property type="match status" value="1"/>
</dbReference>
<dbReference type="InterPro" id="IPR020583">
    <property type="entry name" value="Inositol_monoP_metal-BS"/>
</dbReference>
<dbReference type="GO" id="GO:0046872">
    <property type="term" value="F:metal ion binding"/>
    <property type="evidence" value="ECO:0007669"/>
    <property type="project" value="UniProtKB-KW"/>
</dbReference>
<feature type="binding site" evidence="8">
    <location>
        <position position="89"/>
    </location>
    <ligand>
        <name>Mg(2+)</name>
        <dbReference type="ChEBI" id="CHEBI:18420"/>
        <label>1</label>
        <note>catalytic</note>
    </ligand>
</feature>
<dbReference type="InterPro" id="IPR033942">
    <property type="entry name" value="IMPase"/>
</dbReference>
<dbReference type="PANTHER" id="PTHR20854">
    <property type="entry name" value="INOSITOL MONOPHOSPHATASE"/>
    <property type="match status" value="1"/>
</dbReference>
<dbReference type="Gene3D" id="3.40.190.80">
    <property type="match status" value="1"/>
</dbReference>
<dbReference type="EMBL" id="JTJU01000007">
    <property type="protein sequence ID" value="OBX11853.1"/>
    <property type="molecule type" value="Genomic_DNA"/>
</dbReference>
<dbReference type="GO" id="GO:0008934">
    <property type="term" value="F:inositol monophosphate 1-phosphatase activity"/>
    <property type="evidence" value="ECO:0007669"/>
    <property type="project" value="InterPro"/>
</dbReference>
<dbReference type="GO" id="GO:0031564">
    <property type="term" value="P:transcription antitermination"/>
    <property type="evidence" value="ECO:0007669"/>
    <property type="project" value="UniProtKB-KW"/>
</dbReference>
<evidence type="ECO:0000313" key="10">
    <source>
        <dbReference type="EMBL" id="OBW96001.1"/>
    </source>
</evidence>
<evidence type="ECO:0000256" key="4">
    <source>
        <dbReference type="ARBA" id="ARBA00022723"/>
    </source>
</evidence>
<gene>
    <name evidence="10" type="ORF">QS62_01910</name>
    <name evidence="11" type="ORF">QV09_00940</name>
</gene>
<dbReference type="InterPro" id="IPR020550">
    <property type="entry name" value="Inositol_monophosphatase_CS"/>
</dbReference>
<evidence type="ECO:0000256" key="5">
    <source>
        <dbReference type="ARBA" id="ARBA00022801"/>
    </source>
</evidence>
<protein>
    <recommendedName>
        <fullName evidence="9">Inositol-1-monophosphatase</fullName>
        <ecNumber evidence="9">3.1.3.25</ecNumber>
    </recommendedName>
</protein>
<evidence type="ECO:0000256" key="1">
    <source>
        <dbReference type="ARBA" id="ARBA00001033"/>
    </source>
</evidence>
<dbReference type="Proteomes" id="UP000092527">
    <property type="component" value="Unassembled WGS sequence"/>
</dbReference>
<evidence type="ECO:0000313" key="13">
    <source>
        <dbReference type="Proteomes" id="UP000092649"/>
    </source>
</evidence>
<dbReference type="CDD" id="cd01639">
    <property type="entry name" value="IMPase"/>
    <property type="match status" value="1"/>
</dbReference>
<dbReference type="RefSeq" id="WP_066105066.1">
    <property type="nucleotide sequence ID" value="NZ_JTJL01000005.1"/>
</dbReference>
<sequence length="264" mass="28927">MNENIQNRYTFSIDLIKQAGSIALSYYLNRNELVIECKKGDKQDQVSMADKSVEAKIRQAIAEKFPEDGFLGEESGYSGLDSEFCWIVDPIDGTSPFLNGLHAWCISIAVLHKNEIVIGMVFDPLHNELFHAQLGGGAYLNDVPMHTVEPAESVQDGLVGLGMSHRVPPKTILPFIHQLLVDGGMYVRNGSGALSLAQVAAGRLLAYYEPHMNCWDCAAGMLLVREAGGTANNILENDGLLKGNFVLAAANQQVYQQLDLMRAM</sequence>
<proteinExistence type="inferred from homology"/>
<evidence type="ECO:0000256" key="6">
    <source>
        <dbReference type="ARBA" id="ARBA00022814"/>
    </source>
</evidence>
<evidence type="ECO:0000256" key="7">
    <source>
        <dbReference type="ARBA" id="ARBA00022842"/>
    </source>
</evidence>
<evidence type="ECO:0000256" key="8">
    <source>
        <dbReference type="PIRSR" id="PIRSR600760-2"/>
    </source>
</evidence>
<dbReference type="OrthoDB" id="9785695at2"/>
<dbReference type="GO" id="GO:0046854">
    <property type="term" value="P:phosphatidylinositol phosphate biosynthetic process"/>
    <property type="evidence" value="ECO:0007669"/>
    <property type="project" value="InterPro"/>
</dbReference>
<name>A0A1A7Q793_9PAST</name>
<feature type="binding site" evidence="8">
    <location>
        <position position="91"/>
    </location>
    <ligand>
        <name>Mg(2+)</name>
        <dbReference type="ChEBI" id="CHEBI:18420"/>
        <label>1</label>
        <note>catalytic</note>
    </ligand>
</feature>
<dbReference type="EC" id="3.1.3.25" evidence="9"/>
<dbReference type="PRINTS" id="PR00377">
    <property type="entry name" value="IMPHPHTASES"/>
</dbReference>
<dbReference type="Gene3D" id="3.30.540.10">
    <property type="entry name" value="Fructose-1,6-Bisphosphatase, subunit A, domain 1"/>
    <property type="match status" value="1"/>
</dbReference>
<organism evidence="10 13">
    <name type="scientific">Gallibacterium salpingitidis</name>
    <dbReference type="NCBI Taxonomy" id="505341"/>
    <lineage>
        <taxon>Bacteria</taxon>
        <taxon>Pseudomonadati</taxon>
        <taxon>Pseudomonadota</taxon>
        <taxon>Gammaproteobacteria</taxon>
        <taxon>Pasteurellales</taxon>
        <taxon>Pasteurellaceae</taxon>
        <taxon>Gallibacterium</taxon>
    </lineage>
</organism>
<comment type="similarity">
    <text evidence="3 9">Belongs to the inositol monophosphatase superfamily.</text>
</comment>
<dbReference type="Proteomes" id="UP000092649">
    <property type="component" value="Unassembled WGS sequence"/>
</dbReference>
<dbReference type="GO" id="GO:0006020">
    <property type="term" value="P:inositol metabolic process"/>
    <property type="evidence" value="ECO:0007669"/>
    <property type="project" value="TreeGrafter"/>
</dbReference>
<keyword evidence="7 8" id="KW-0460">Magnesium</keyword>
<comment type="cofactor">
    <cofactor evidence="2 8 9">
        <name>Mg(2+)</name>
        <dbReference type="ChEBI" id="CHEBI:18420"/>
    </cofactor>
</comment>